<keyword evidence="2" id="KW-1185">Reference proteome</keyword>
<gene>
    <name evidence="1" type="ORF">E2C01_100743</name>
</gene>
<reference evidence="1 2" key="1">
    <citation type="submission" date="2019-05" db="EMBL/GenBank/DDBJ databases">
        <title>Another draft genome of Portunus trituberculatus and its Hox gene families provides insights of decapod evolution.</title>
        <authorList>
            <person name="Jeong J.-H."/>
            <person name="Song I."/>
            <person name="Kim S."/>
            <person name="Choi T."/>
            <person name="Kim D."/>
            <person name="Ryu S."/>
            <person name="Kim W."/>
        </authorList>
    </citation>
    <scope>NUCLEOTIDE SEQUENCE [LARGE SCALE GENOMIC DNA]</scope>
    <source>
        <tissue evidence="1">Muscle</tissue>
    </source>
</reference>
<proteinExistence type="predicted"/>
<dbReference type="AlphaFoldDB" id="A0A5B7KE37"/>
<name>A0A5B7KE37_PORTR</name>
<accession>A0A5B7KE37</accession>
<evidence type="ECO:0000313" key="1">
    <source>
        <dbReference type="EMBL" id="MPD05024.1"/>
    </source>
</evidence>
<dbReference type="Proteomes" id="UP000324222">
    <property type="component" value="Unassembled WGS sequence"/>
</dbReference>
<dbReference type="OrthoDB" id="6378859at2759"/>
<dbReference type="EMBL" id="VSRR010144004">
    <property type="protein sequence ID" value="MPD05024.1"/>
    <property type="molecule type" value="Genomic_DNA"/>
</dbReference>
<organism evidence="1 2">
    <name type="scientific">Portunus trituberculatus</name>
    <name type="common">Swimming crab</name>
    <name type="synonym">Neptunus trituberculatus</name>
    <dbReference type="NCBI Taxonomy" id="210409"/>
    <lineage>
        <taxon>Eukaryota</taxon>
        <taxon>Metazoa</taxon>
        <taxon>Ecdysozoa</taxon>
        <taxon>Arthropoda</taxon>
        <taxon>Crustacea</taxon>
        <taxon>Multicrustacea</taxon>
        <taxon>Malacostraca</taxon>
        <taxon>Eumalacostraca</taxon>
        <taxon>Eucarida</taxon>
        <taxon>Decapoda</taxon>
        <taxon>Pleocyemata</taxon>
        <taxon>Brachyura</taxon>
        <taxon>Eubrachyura</taxon>
        <taxon>Portunoidea</taxon>
        <taxon>Portunidae</taxon>
        <taxon>Portuninae</taxon>
        <taxon>Portunus</taxon>
    </lineage>
</organism>
<comment type="caution">
    <text evidence="1">The sequence shown here is derived from an EMBL/GenBank/DDBJ whole genome shotgun (WGS) entry which is preliminary data.</text>
</comment>
<protein>
    <submittedName>
        <fullName evidence="1">Uncharacterized protein</fullName>
    </submittedName>
</protein>
<evidence type="ECO:0000313" key="2">
    <source>
        <dbReference type="Proteomes" id="UP000324222"/>
    </source>
</evidence>
<sequence>MVLNGNEADRQSITVGNVTVNLCEQYVYLGSAVTADGSTSAAVKAHAQRTMCHALKFIAFVEKNNDVPFWVK</sequence>